<evidence type="ECO:0000256" key="2">
    <source>
        <dbReference type="ARBA" id="ARBA00022598"/>
    </source>
</evidence>
<dbReference type="OrthoDB" id="9767858at2"/>
<dbReference type="EMBL" id="SPQT01000014">
    <property type="protein sequence ID" value="TFV45624.1"/>
    <property type="molecule type" value="Genomic_DNA"/>
</dbReference>
<evidence type="ECO:0000256" key="12">
    <source>
        <dbReference type="ARBA" id="ARBA00023306"/>
    </source>
</evidence>
<dbReference type="PROSITE" id="PS00697">
    <property type="entry name" value="DNA_LIGASE_A1"/>
    <property type="match status" value="1"/>
</dbReference>
<keyword evidence="17" id="KW-1185">Reference proteome</keyword>
<evidence type="ECO:0000256" key="10">
    <source>
        <dbReference type="ARBA" id="ARBA00023172"/>
    </source>
</evidence>
<gene>
    <name evidence="16" type="ORF">E4K65_23765</name>
</gene>
<feature type="compositionally biased region" description="Low complexity" evidence="14">
    <location>
        <begin position="117"/>
        <end position="128"/>
    </location>
</feature>
<dbReference type="GO" id="GO:0005524">
    <property type="term" value="F:ATP binding"/>
    <property type="evidence" value="ECO:0007669"/>
    <property type="project" value="UniProtKB-KW"/>
</dbReference>
<comment type="caution">
    <text evidence="16">The sequence shown here is derived from an EMBL/GenBank/DDBJ whole genome shotgun (WGS) entry which is preliminary data.</text>
</comment>
<evidence type="ECO:0000256" key="8">
    <source>
        <dbReference type="ARBA" id="ARBA00022840"/>
    </source>
</evidence>
<protein>
    <recommendedName>
        <fullName evidence="1">DNA ligase (ATP)</fullName>
        <ecNumber evidence="1">6.5.1.1</ecNumber>
    </recommendedName>
</protein>
<reference evidence="16 17" key="1">
    <citation type="submission" date="2019-03" db="EMBL/GenBank/DDBJ databases">
        <title>Bradyrhizobium diversity isolated from nodules of Chamaecrista fasciculata.</title>
        <authorList>
            <person name="Klepa M.S."/>
            <person name="Urquiaga M.O."/>
            <person name="Hungria M."/>
            <person name="Delamuta J.R."/>
        </authorList>
    </citation>
    <scope>NUCLEOTIDE SEQUENCE [LARGE SCALE GENOMIC DNA]</scope>
    <source>
        <strain evidence="16 17">CNPSo 3448</strain>
    </source>
</reference>
<keyword evidence="8" id="KW-0067">ATP-binding</keyword>
<evidence type="ECO:0000259" key="15">
    <source>
        <dbReference type="PROSITE" id="PS50160"/>
    </source>
</evidence>
<dbReference type="Gene3D" id="3.30.470.30">
    <property type="entry name" value="DNA ligase/mRNA capping enzyme"/>
    <property type="match status" value="1"/>
</dbReference>
<dbReference type="GO" id="GO:0006281">
    <property type="term" value="P:DNA repair"/>
    <property type="evidence" value="ECO:0007669"/>
    <property type="project" value="UniProtKB-KW"/>
</dbReference>
<evidence type="ECO:0000256" key="5">
    <source>
        <dbReference type="ARBA" id="ARBA00022723"/>
    </source>
</evidence>
<feature type="domain" description="ATP-dependent DNA ligase family profile" evidence="15">
    <location>
        <begin position="379"/>
        <end position="516"/>
    </location>
</feature>
<evidence type="ECO:0000256" key="7">
    <source>
        <dbReference type="ARBA" id="ARBA00022763"/>
    </source>
</evidence>
<keyword evidence="6" id="KW-0547">Nucleotide-binding</keyword>
<dbReference type="FunFam" id="2.40.50.140:FF:000228">
    <property type="entry name" value="ATP-dependent DNA ligase"/>
    <property type="match status" value="1"/>
</dbReference>
<evidence type="ECO:0000256" key="1">
    <source>
        <dbReference type="ARBA" id="ARBA00012727"/>
    </source>
</evidence>
<organism evidence="16 17">
    <name type="scientific">Bradyrhizobium niftali</name>
    <dbReference type="NCBI Taxonomy" id="2560055"/>
    <lineage>
        <taxon>Bacteria</taxon>
        <taxon>Pseudomonadati</taxon>
        <taxon>Pseudomonadota</taxon>
        <taxon>Alphaproteobacteria</taxon>
        <taxon>Hyphomicrobiales</taxon>
        <taxon>Nitrobacteraceae</taxon>
        <taxon>Bradyrhizobium</taxon>
    </lineage>
</organism>
<dbReference type="InterPro" id="IPR026333">
    <property type="entry name" value="ATP_dep_DNA_lig_pp_1105_fam"/>
</dbReference>
<dbReference type="Gene3D" id="2.40.50.140">
    <property type="entry name" value="Nucleic acid-binding proteins"/>
    <property type="match status" value="1"/>
</dbReference>
<dbReference type="RefSeq" id="WP_135176218.1">
    <property type="nucleotide sequence ID" value="NZ_SPQT01000014.1"/>
</dbReference>
<evidence type="ECO:0000256" key="6">
    <source>
        <dbReference type="ARBA" id="ARBA00022741"/>
    </source>
</evidence>
<dbReference type="InterPro" id="IPR016059">
    <property type="entry name" value="DNA_ligase_ATP-dep_CS"/>
</dbReference>
<dbReference type="Pfam" id="PF04679">
    <property type="entry name" value="DNA_ligase_A_C"/>
    <property type="match status" value="1"/>
</dbReference>
<keyword evidence="2 16" id="KW-0436">Ligase</keyword>
<dbReference type="EC" id="6.5.1.1" evidence="1"/>
<dbReference type="InterPro" id="IPR050191">
    <property type="entry name" value="ATP-dep_DNA_ligase"/>
</dbReference>
<evidence type="ECO:0000256" key="9">
    <source>
        <dbReference type="ARBA" id="ARBA00022842"/>
    </source>
</evidence>
<keyword evidence="5" id="KW-0479">Metal-binding</keyword>
<sequence length="625" mass="69354">MNRFAELLDRLAYEPGRNNKLRLITGYFREVGDPDRGYALAALTGALSFKHAKPALIRDLIASRTDEVLFGLSYDYVGDLSETVALMWPRRSANNVESFPGHPSPPPSPARGEGARRNAALSASTTANSESQSDGGTSLSVPSPLAGEGQGGGYRGRDASDALHPSNHNNPPPPTLTEVVTTLRTLGKTELPKQLERWLDELDETGRWALLKLVTGALRIGISARLAKTAAAALGDKDPHEVELIWPGPAPPYLDLFAWLEGRSDKPVNRDPAPFRPVMLAHAIEDSDFAALDPADYVAEWKWDGIRVQAVAGRDDRGHITARLYSRTGEDITGSFPDLVPSLRLPGAIDGELLILREGRVQSFNVLQQRLNRKVVSPKLIKEFPIHLRAYDLLGDDANDLRELPFAERRERLETFIGRLGDPRIDLSPTVPFASWEALTAARADPASAGAGEDADAVEGVMLKRRDAPYLPGRPKGQWWKWKRDPHIIDAVLMYAQRGHGKRSSYYSDYTFGVWTEGETGDELVPVGKAYFGFTDEELLQIDRFVRRNTTEKFGPVRHVVHEADKGLVLEVAFEGLQRSPRHKSGVAMRFPRISRLRWDKPPREADRLETLEKMLKAEAVEVEA</sequence>
<evidence type="ECO:0000256" key="13">
    <source>
        <dbReference type="ARBA" id="ARBA00034003"/>
    </source>
</evidence>
<proteinExistence type="predicted"/>
<dbReference type="Pfam" id="PF01068">
    <property type="entry name" value="DNA_ligase_A_M"/>
    <property type="match status" value="1"/>
</dbReference>
<dbReference type="AlphaFoldDB" id="A0A4Y9LSV6"/>
<dbReference type="GO" id="GO:0006310">
    <property type="term" value="P:DNA recombination"/>
    <property type="evidence" value="ECO:0007669"/>
    <property type="project" value="UniProtKB-KW"/>
</dbReference>
<dbReference type="PANTHER" id="PTHR45674:SF13">
    <property type="entry name" value="DNA LIGASE-RELATED"/>
    <property type="match status" value="1"/>
</dbReference>
<dbReference type="NCBIfam" id="TIGR04120">
    <property type="entry name" value="DNA_lig_bact"/>
    <property type="match status" value="1"/>
</dbReference>
<dbReference type="CDD" id="cd07897">
    <property type="entry name" value="Adenylation_DNA_ligase_Bac1"/>
    <property type="match status" value="1"/>
</dbReference>
<dbReference type="InterPro" id="IPR036599">
    <property type="entry name" value="DNA_ligase_N_sf"/>
</dbReference>
<feature type="compositionally biased region" description="Polar residues" evidence="14">
    <location>
        <begin position="129"/>
        <end position="141"/>
    </location>
</feature>
<feature type="region of interest" description="Disordered" evidence="14">
    <location>
        <begin position="96"/>
        <end position="176"/>
    </location>
</feature>
<dbReference type="FunFam" id="3.30.470.30:FF:000024">
    <property type="entry name" value="ATP-dependent DNA ligase"/>
    <property type="match status" value="1"/>
</dbReference>
<evidence type="ECO:0000256" key="3">
    <source>
        <dbReference type="ARBA" id="ARBA00022618"/>
    </source>
</evidence>
<dbReference type="GO" id="GO:0051301">
    <property type="term" value="P:cell division"/>
    <property type="evidence" value="ECO:0007669"/>
    <property type="project" value="UniProtKB-KW"/>
</dbReference>
<dbReference type="Proteomes" id="UP000297966">
    <property type="component" value="Unassembled WGS sequence"/>
</dbReference>
<name>A0A4Y9LSV6_9BRAD</name>
<dbReference type="GO" id="GO:0003677">
    <property type="term" value="F:DNA binding"/>
    <property type="evidence" value="ECO:0007669"/>
    <property type="project" value="InterPro"/>
</dbReference>
<evidence type="ECO:0000256" key="4">
    <source>
        <dbReference type="ARBA" id="ARBA00022705"/>
    </source>
</evidence>
<keyword evidence="7" id="KW-0227">DNA damage</keyword>
<dbReference type="NCBIfam" id="NF006701">
    <property type="entry name" value="PRK09247.1"/>
    <property type="match status" value="1"/>
</dbReference>
<keyword evidence="10" id="KW-0233">DNA recombination</keyword>
<dbReference type="PROSITE" id="PS50160">
    <property type="entry name" value="DNA_LIGASE_A3"/>
    <property type="match status" value="1"/>
</dbReference>
<dbReference type="InterPro" id="IPR012309">
    <property type="entry name" value="DNA_ligase_ATP-dep_C"/>
</dbReference>
<comment type="catalytic activity">
    <reaction evidence="13">
        <text>ATP + (deoxyribonucleotide)n-3'-hydroxyl + 5'-phospho-(deoxyribonucleotide)m = (deoxyribonucleotide)n+m + AMP + diphosphate.</text>
        <dbReference type="EC" id="6.5.1.1"/>
    </reaction>
</comment>
<dbReference type="CDD" id="cd07972">
    <property type="entry name" value="OBF_DNA_ligase_Arch_LigB"/>
    <property type="match status" value="1"/>
</dbReference>
<accession>A0A4Y9LSV6</accession>
<dbReference type="InterPro" id="IPR012310">
    <property type="entry name" value="DNA_ligase_ATP-dep_cent"/>
</dbReference>
<dbReference type="SUPFAM" id="SSF56091">
    <property type="entry name" value="DNA ligase/mRNA capping enzyme, catalytic domain"/>
    <property type="match status" value="1"/>
</dbReference>
<dbReference type="PANTHER" id="PTHR45674">
    <property type="entry name" value="DNA LIGASE 1/3 FAMILY MEMBER"/>
    <property type="match status" value="1"/>
</dbReference>
<evidence type="ECO:0000313" key="17">
    <source>
        <dbReference type="Proteomes" id="UP000297966"/>
    </source>
</evidence>
<evidence type="ECO:0000313" key="16">
    <source>
        <dbReference type="EMBL" id="TFV45624.1"/>
    </source>
</evidence>
<keyword evidence="3" id="KW-0132">Cell division</keyword>
<keyword evidence="11" id="KW-0234">DNA repair</keyword>
<dbReference type="InterPro" id="IPR012340">
    <property type="entry name" value="NA-bd_OB-fold"/>
</dbReference>
<keyword evidence="4" id="KW-0235">DNA replication</keyword>
<evidence type="ECO:0000256" key="11">
    <source>
        <dbReference type="ARBA" id="ARBA00023204"/>
    </source>
</evidence>
<evidence type="ECO:0000256" key="14">
    <source>
        <dbReference type="SAM" id="MobiDB-lite"/>
    </source>
</evidence>
<dbReference type="GO" id="GO:0003910">
    <property type="term" value="F:DNA ligase (ATP) activity"/>
    <property type="evidence" value="ECO:0007669"/>
    <property type="project" value="UniProtKB-EC"/>
</dbReference>
<dbReference type="SUPFAM" id="SSF50249">
    <property type="entry name" value="Nucleic acid-binding proteins"/>
    <property type="match status" value="1"/>
</dbReference>
<dbReference type="Gene3D" id="1.10.3260.10">
    <property type="entry name" value="DNA ligase, ATP-dependent, N-terminal domain"/>
    <property type="match status" value="1"/>
</dbReference>
<keyword evidence="9" id="KW-0460">Magnesium</keyword>
<dbReference type="GO" id="GO:0046872">
    <property type="term" value="F:metal ion binding"/>
    <property type="evidence" value="ECO:0007669"/>
    <property type="project" value="UniProtKB-KW"/>
</dbReference>
<keyword evidence="12" id="KW-0131">Cell cycle</keyword>
<dbReference type="GO" id="GO:0006260">
    <property type="term" value="P:DNA replication"/>
    <property type="evidence" value="ECO:0007669"/>
    <property type="project" value="UniProtKB-KW"/>
</dbReference>